<feature type="domain" description="HTH deoR-type" evidence="3">
    <location>
        <begin position="4"/>
        <end position="59"/>
    </location>
</feature>
<dbReference type="PANTHER" id="PTHR30363:SF44">
    <property type="entry name" value="AGA OPERON TRANSCRIPTIONAL REPRESSOR-RELATED"/>
    <property type="match status" value="1"/>
</dbReference>
<protein>
    <submittedName>
        <fullName evidence="4">DeoR/GlpR family DNA-binding transcription regulator</fullName>
    </submittedName>
</protein>
<dbReference type="InterPro" id="IPR036390">
    <property type="entry name" value="WH_DNA-bd_sf"/>
</dbReference>
<dbReference type="SMART" id="SM01134">
    <property type="entry name" value="DeoRC"/>
    <property type="match status" value="1"/>
</dbReference>
<reference evidence="4 5" key="1">
    <citation type="submission" date="2023-03" db="EMBL/GenBank/DDBJ databases">
        <title>Novel Species.</title>
        <authorList>
            <person name="Ma S."/>
        </authorList>
    </citation>
    <scope>NUCLEOTIDE SEQUENCE [LARGE SCALE GENOMIC DNA]</scope>
    <source>
        <strain evidence="4 5">B11</strain>
    </source>
</reference>
<evidence type="ECO:0000313" key="5">
    <source>
        <dbReference type="Proteomes" id="UP001461341"/>
    </source>
</evidence>
<evidence type="ECO:0000256" key="2">
    <source>
        <dbReference type="ARBA" id="ARBA00023163"/>
    </source>
</evidence>
<sequence length="258" mass="28892">MSKTQEKDWKILNLVFKKRALKVKDIADLLGISESTVRRAVGRLEQSERVVLNRGFVSLHPNFVSRELTFYEKLSQNIEAKRRIGKKAAELINDGESVLLETGTTVLQIVPHLKTKRDVTVITNCLKVATEVASLPNLRLVLIGGEMRKESTAFVGHLAEETLRKVFSETFISKVFLGADGISPEEGVTTHNIQEAIIDRMMIELARETVLVADHSKFGKVGLYRIVPLEKVDVIVTDRIDGKQESYLREAGVEIILA</sequence>
<keyword evidence="4" id="KW-0238">DNA-binding</keyword>
<accession>A0ABZ2YC19</accession>
<dbReference type="Proteomes" id="UP001461341">
    <property type="component" value="Chromosome"/>
</dbReference>
<dbReference type="SUPFAM" id="SSF46785">
    <property type="entry name" value="Winged helix' DNA-binding domain"/>
    <property type="match status" value="1"/>
</dbReference>
<dbReference type="Gene3D" id="1.10.10.10">
    <property type="entry name" value="Winged helix-like DNA-binding domain superfamily/Winged helix DNA-binding domain"/>
    <property type="match status" value="1"/>
</dbReference>
<dbReference type="InterPro" id="IPR001034">
    <property type="entry name" value="DeoR_HTH"/>
</dbReference>
<proteinExistence type="predicted"/>
<dbReference type="SMART" id="SM00420">
    <property type="entry name" value="HTH_DEOR"/>
    <property type="match status" value="1"/>
</dbReference>
<keyword evidence="2" id="KW-0804">Transcription</keyword>
<dbReference type="PANTHER" id="PTHR30363">
    <property type="entry name" value="HTH-TYPE TRANSCRIPTIONAL REGULATOR SRLR-RELATED"/>
    <property type="match status" value="1"/>
</dbReference>
<dbReference type="Pfam" id="PF00455">
    <property type="entry name" value="DeoRC"/>
    <property type="match status" value="1"/>
</dbReference>
<organism evidence="4 5">
    <name type="scientific">Thermatribacter velox</name>
    <dbReference type="NCBI Taxonomy" id="3039681"/>
    <lineage>
        <taxon>Bacteria</taxon>
        <taxon>Pseudomonadati</taxon>
        <taxon>Atribacterota</taxon>
        <taxon>Atribacteria</taxon>
        <taxon>Atribacterales</taxon>
        <taxon>Thermatribacteraceae</taxon>
        <taxon>Thermatribacter</taxon>
    </lineage>
</organism>
<dbReference type="SUPFAM" id="SSF100950">
    <property type="entry name" value="NagB/RpiA/CoA transferase-like"/>
    <property type="match status" value="1"/>
</dbReference>
<dbReference type="InterPro" id="IPR014036">
    <property type="entry name" value="DeoR-like_C"/>
</dbReference>
<keyword evidence="1" id="KW-0805">Transcription regulation</keyword>
<dbReference type="RefSeq" id="WP_369017970.1">
    <property type="nucleotide sequence ID" value="NZ_CP121689.1"/>
</dbReference>
<dbReference type="InterPro" id="IPR050313">
    <property type="entry name" value="Carb_Metab_HTH_regulators"/>
</dbReference>
<dbReference type="EMBL" id="CP121689">
    <property type="protein sequence ID" value="WZL75821.1"/>
    <property type="molecule type" value="Genomic_DNA"/>
</dbReference>
<evidence type="ECO:0000313" key="4">
    <source>
        <dbReference type="EMBL" id="WZL75821.1"/>
    </source>
</evidence>
<evidence type="ECO:0000259" key="3">
    <source>
        <dbReference type="PROSITE" id="PS51000"/>
    </source>
</evidence>
<keyword evidence="5" id="KW-1185">Reference proteome</keyword>
<gene>
    <name evidence="4" type="ORF">QBE54_09560</name>
</gene>
<name>A0ABZ2YC19_9BACT</name>
<dbReference type="PROSITE" id="PS51000">
    <property type="entry name" value="HTH_DEOR_2"/>
    <property type="match status" value="1"/>
</dbReference>
<dbReference type="GO" id="GO:0003677">
    <property type="term" value="F:DNA binding"/>
    <property type="evidence" value="ECO:0007669"/>
    <property type="project" value="UniProtKB-KW"/>
</dbReference>
<dbReference type="InterPro" id="IPR036388">
    <property type="entry name" value="WH-like_DNA-bd_sf"/>
</dbReference>
<evidence type="ECO:0000256" key="1">
    <source>
        <dbReference type="ARBA" id="ARBA00023015"/>
    </source>
</evidence>
<dbReference type="Gene3D" id="3.40.50.1360">
    <property type="match status" value="1"/>
</dbReference>
<dbReference type="InterPro" id="IPR037171">
    <property type="entry name" value="NagB/RpiA_transferase-like"/>
</dbReference>
<dbReference type="Pfam" id="PF13412">
    <property type="entry name" value="HTH_24"/>
    <property type="match status" value="1"/>
</dbReference>